<organism evidence="2 3">
    <name type="scientific">Liparis tanakae</name>
    <name type="common">Tanaka's snailfish</name>
    <dbReference type="NCBI Taxonomy" id="230148"/>
    <lineage>
        <taxon>Eukaryota</taxon>
        <taxon>Metazoa</taxon>
        <taxon>Chordata</taxon>
        <taxon>Craniata</taxon>
        <taxon>Vertebrata</taxon>
        <taxon>Euteleostomi</taxon>
        <taxon>Actinopterygii</taxon>
        <taxon>Neopterygii</taxon>
        <taxon>Teleostei</taxon>
        <taxon>Neoteleostei</taxon>
        <taxon>Acanthomorphata</taxon>
        <taxon>Eupercaria</taxon>
        <taxon>Perciformes</taxon>
        <taxon>Cottioidei</taxon>
        <taxon>Cottales</taxon>
        <taxon>Liparidae</taxon>
        <taxon>Liparis</taxon>
    </lineage>
</organism>
<comment type="caution">
    <text evidence="2">The sequence shown here is derived from an EMBL/GenBank/DDBJ whole genome shotgun (WGS) entry which is preliminary data.</text>
</comment>
<sequence length="113" mass="12472">MEGRSERKTRRKTRRKSGGEARWRCSAWPLSGERSKSVSLVHHRRAKGGGAPAAGRRDRGIPTDNHSTEQQGRDAAPEPGFPVSSAVPEHLLGFLFLRQYLNVSWVSCSFGGT</sequence>
<evidence type="ECO:0000256" key="1">
    <source>
        <dbReference type="SAM" id="MobiDB-lite"/>
    </source>
</evidence>
<dbReference type="AlphaFoldDB" id="A0A4Z2H5B0"/>
<accession>A0A4Z2H5B0</accession>
<evidence type="ECO:0000313" key="3">
    <source>
        <dbReference type="Proteomes" id="UP000314294"/>
    </source>
</evidence>
<dbReference type="Proteomes" id="UP000314294">
    <property type="component" value="Unassembled WGS sequence"/>
</dbReference>
<keyword evidence="3" id="KW-1185">Reference proteome</keyword>
<evidence type="ECO:0000313" key="2">
    <source>
        <dbReference type="EMBL" id="TNN61048.1"/>
    </source>
</evidence>
<feature type="compositionally biased region" description="Basic residues" evidence="1">
    <location>
        <begin position="7"/>
        <end position="16"/>
    </location>
</feature>
<protein>
    <submittedName>
        <fullName evidence="2">Uncharacterized protein</fullName>
    </submittedName>
</protein>
<gene>
    <name evidence="2" type="ORF">EYF80_028701</name>
</gene>
<feature type="region of interest" description="Disordered" evidence="1">
    <location>
        <begin position="1"/>
        <end position="82"/>
    </location>
</feature>
<reference evidence="2 3" key="1">
    <citation type="submission" date="2019-03" db="EMBL/GenBank/DDBJ databases">
        <title>First draft genome of Liparis tanakae, snailfish: a comprehensive survey of snailfish specific genes.</title>
        <authorList>
            <person name="Kim W."/>
            <person name="Song I."/>
            <person name="Jeong J.-H."/>
            <person name="Kim D."/>
            <person name="Kim S."/>
            <person name="Ryu S."/>
            <person name="Song J.Y."/>
            <person name="Lee S.K."/>
        </authorList>
    </citation>
    <scope>NUCLEOTIDE SEQUENCE [LARGE SCALE GENOMIC DNA]</scope>
    <source>
        <tissue evidence="2">Muscle</tissue>
    </source>
</reference>
<proteinExistence type="predicted"/>
<dbReference type="EMBL" id="SRLO01000322">
    <property type="protein sequence ID" value="TNN61048.1"/>
    <property type="molecule type" value="Genomic_DNA"/>
</dbReference>
<name>A0A4Z2H5B0_9TELE</name>